<dbReference type="PANTHER" id="PTHR46434:SF1">
    <property type="entry name" value="GENETIC INTERACTOR OF PROHIBITINS 3, MITOCHONDRIAL"/>
    <property type="match status" value="1"/>
</dbReference>
<gene>
    <name evidence="2" type="ORF">EJ05DRAFT_289035</name>
</gene>
<dbReference type="PANTHER" id="PTHR46434">
    <property type="entry name" value="GENETIC INTERACTOR OF PROHIBITINS 3, MITOCHONDRIAL"/>
    <property type="match status" value="1"/>
</dbReference>
<dbReference type="GeneID" id="54481559"/>
<accession>A0A6A6WCK3</accession>
<dbReference type="InterPro" id="IPR050896">
    <property type="entry name" value="Mito_lipid_metab_GTPase"/>
</dbReference>
<feature type="region of interest" description="Disordered" evidence="1">
    <location>
        <begin position="684"/>
        <end position="708"/>
    </location>
</feature>
<dbReference type="Proteomes" id="UP000799437">
    <property type="component" value="Unassembled WGS sequence"/>
</dbReference>
<evidence type="ECO:0000256" key="1">
    <source>
        <dbReference type="SAM" id="MobiDB-lite"/>
    </source>
</evidence>
<feature type="compositionally biased region" description="Low complexity" evidence="1">
    <location>
        <begin position="421"/>
        <end position="435"/>
    </location>
</feature>
<organism evidence="2 3">
    <name type="scientific">Pseudovirgaria hyperparasitica</name>
    <dbReference type="NCBI Taxonomy" id="470096"/>
    <lineage>
        <taxon>Eukaryota</taxon>
        <taxon>Fungi</taxon>
        <taxon>Dikarya</taxon>
        <taxon>Ascomycota</taxon>
        <taxon>Pezizomycotina</taxon>
        <taxon>Dothideomycetes</taxon>
        <taxon>Dothideomycetes incertae sedis</taxon>
        <taxon>Acrospermales</taxon>
        <taxon>Acrospermaceae</taxon>
        <taxon>Pseudovirgaria</taxon>
    </lineage>
</organism>
<dbReference type="OrthoDB" id="1696305at2759"/>
<evidence type="ECO:0000313" key="2">
    <source>
        <dbReference type="EMBL" id="KAF2760558.1"/>
    </source>
</evidence>
<dbReference type="AlphaFoldDB" id="A0A6A6WCK3"/>
<reference evidence="2" key="1">
    <citation type="journal article" date="2020" name="Stud. Mycol.">
        <title>101 Dothideomycetes genomes: a test case for predicting lifestyles and emergence of pathogens.</title>
        <authorList>
            <person name="Haridas S."/>
            <person name="Albert R."/>
            <person name="Binder M."/>
            <person name="Bloem J."/>
            <person name="Labutti K."/>
            <person name="Salamov A."/>
            <person name="Andreopoulos B."/>
            <person name="Baker S."/>
            <person name="Barry K."/>
            <person name="Bills G."/>
            <person name="Bluhm B."/>
            <person name="Cannon C."/>
            <person name="Castanera R."/>
            <person name="Culley D."/>
            <person name="Daum C."/>
            <person name="Ezra D."/>
            <person name="Gonzalez J."/>
            <person name="Henrissat B."/>
            <person name="Kuo A."/>
            <person name="Liang C."/>
            <person name="Lipzen A."/>
            <person name="Lutzoni F."/>
            <person name="Magnuson J."/>
            <person name="Mondo S."/>
            <person name="Nolan M."/>
            <person name="Ohm R."/>
            <person name="Pangilinan J."/>
            <person name="Park H.-J."/>
            <person name="Ramirez L."/>
            <person name="Alfaro M."/>
            <person name="Sun H."/>
            <person name="Tritt A."/>
            <person name="Yoshinaga Y."/>
            <person name="Zwiers L.-H."/>
            <person name="Turgeon B."/>
            <person name="Goodwin S."/>
            <person name="Spatafora J."/>
            <person name="Crous P."/>
            <person name="Grigoriev I."/>
        </authorList>
    </citation>
    <scope>NUCLEOTIDE SEQUENCE</scope>
    <source>
        <strain evidence="2">CBS 121739</strain>
    </source>
</reference>
<dbReference type="GO" id="GO:0005739">
    <property type="term" value="C:mitochondrion"/>
    <property type="evidence" value="ECO:0007669"/>
    <property type="project" value="TreeGrafter"/>
</dbReference>
<dbReference type="RefSeq" id="XP_033603009.1">
    <property type="nucleotide sequence ID" value="XM_033740505.1"/>
</dbReference>
<sequence length="770" mass="85300">MQTLCNHPRRLIAQNVTQLARTISILPYPVLRPSTLTTRTLRRTQDLRYRSTGAQTSENLDLSDIDITGRPDLGFYKPIRQLPVFCPGCGAPTQATDSKAAGFYNTRRHRLKQYLYGTNPEKKKPFSEKRAREDDIFEAALKQANQNVVGELAALSKNDDVQKRLKSLTQAQGIPVCDRCHHLTHHNSGESIYHPSIESIEEIIATSPHKYNHIYHIVDAADFPMSLIPNLQHTLDLSPLRSQNRRSKDRTFRHGRVAEVSFIITRADLLAAKKEDVDRLMPWALEVLRTALGRTAKNARLGNVRLVSASRGWWTPEVKEEIWDRGGAGWMVGKANVGKSKLFQVVYPKGRSTGSHVAMDKVRREAQLQITMNGSKNHSDTSVAADLAAPDLSTFGKSSSEDGQDAHGERQISENMLETCSDSSVPGSSLVSEISNTDEPAVDPFSATSFFDPDSLLPPPQIETQYPIMPMASSLPGTTAAPIRIPFGGGKGELIDLPGLLRSDIDTYIEPEHRSGIIMTTRQIPEKIVIKPGQSLVLGGLIRITPKNPDLVFIAHPFLTLEPHLTSTEKAIQLHERRSTLKVPTITTESAGEAMRSAGTFPLTWDVTSKQTGTLTARDAGRVKIHQLPFIVYSTDIVVEGIGWVEVTCQVRKRHLEETQEIRSQPRETSIDDSGPIIDAKIDALPSDNPLDGENTLDHSSQAPASPFPEIEVFSPLGKYIATRRTMNGSVVGGKLPIPKHLQKARPRQNMKRVKRSLRANKSSIMNIPQ</sequence>
<dbReference type="EMBL" id="ML996568">
    <property type="protein sequence ID" value="KAF2760558.1"/>
    <property type="molecule type" value="Genomic_DNA"/>
</dbReference>
<name>A0A6A6WCK3_9PEZI</name>
<dbReference type="Gene3D" id="3.40.50.300">
    <property type="entry name" value="P-loop containing nucleotide triphosphate hydrolases"/>
    <property type="match status" value="1"/>
</dbReference>
<proteinExistence type="predicted"/>
<protein>
    <submittedName>
        <fullName evidence="2">Uncharacterized protein</fullName>
    </submittedName>
</protein>
<feature type="region of interest" description="Disordered" evidence="1">
    <location>
        <begin position="415"/>
        <end position="438"/>
    </location>
</feature>
<keyword evidence="3" id="KW-1185">Reference proteome</keyword>
<dbReference type="InterPro" id="IPR027417">
    <property type="entry name" value="P-loop_NTPase"/>
</dbReference>
<evidence type="ECO:0000313" key="3">
    <source>
        <dbReference type="Proteomes" id="UP000799437"/>
    </source>
</evidence>